<feature type="disulfide bond" evidence="1">
    <location>
        <begin position="1191"/>
        <end position="1201"/>
    </location>
</feature>
<evidence type="ECO:0000256" key="1">
    <source>
        <dbReference type="PROSITE-ProRule" id="PRU00076"/>
    </source>
</evidence>
<dbReference type="InterPro" id="IPR013783">
    <property type="entry name" value="Ig-like_fold"/>
</dbReference>
<dbReference type="EMBL" id="LODT01000004">
    <property type="protein sequence ID" value="KYR02378.1"/>
    <property type="molecule type" value="Genomic_DNA"/>
</dbReference>
<feature type="transmembrane region" description="Helical" evidence="2">
    <location>
        <begin position="1471"/>
        <end position="1493"/>
    </location>
</feature>
<dbReference type="InterPro" id="IPR002049">
    <property type="entry name" value="LE_dom"/>
</dbReference>
<keyword evidence="3" id="KW-0732">Signal</keyword>
<dbReference type="InterPro" id="IPR000742">
    <property type="entry name" value="EGF"/>
</dbReference>
<gene>
    <name evidence="5" type="ORF">DLAC_01216</name>
</gene>
<dbReference type="InterPro" id="IPR016187">
    <property type="entry name" value="CTDL_fold"/>
</dbReference>
<proteinExistence type="predicted"/>
<dbReference type="Gene3D" id="2.60.40.10">
    <property type="entry name" value="Immunoglobulins"/>
    <property type="match status" value="4"/>
</dbReference>
<dbReference type="Gene3D" id="3.10.100.10">
    <property type="entry name" value="Mannose-Binding Protein A, subunit A"/>
    <property type="match status" value="1"/>
</dbReference>
<dbReference type="Proteomes" id="UP000076078">
    <property type="component" value="Unassembled WGS sequence"/>
</dbReference>
<feature type="signal peptide" evidence="3">
    <location>
        <begin position="1"/>
        <end position="22"/>
    </location>
</feature>
<dbReference type="PROSITE" id="PS00022">
    <property type="entry name" value="EGF_1"/>
    <property type="match status" value="1"/>
</dbReference>
<dbReference type="InterPro" id="IPR014756">
    <property type="entry name" value="Ig_E-set"/>
</dbReference>
<dbReference type="CDD" id="cd00055">
    <property type="entry name" value="EGF_Lam"/>
    <property type="match status" value="1"/>
</dbReference>
<dbReference type="PANTHER" id="PTHR31378">
    <property type="entry name" value="EGF-LIKE DOMAIN-CONTAINING PROTEIN-RELATED-RELATED"/>
    <property type="match status" value="1"/>
</dbReference>
<evidence type="ECO:0000313" key="5">
    <source>
        <dbReference type="EMBL" id="KYR02378.1"/>
    </source>
</evidence>
<keyword evidence="2" id="KW-0472">Membrane</keyword>
<dbReference type="InterPro" id="IPR054484">
    <property type="entry name" value="ComC_SSD"/>
</dbReference>
<dbReference type="STRING" id="361077.A0A152A846"/>
<dbReference type="SUPFAM" id="SSF56436">
    <property type="entry name" value="C-type lectin-like"/>
    <property type="match status" value="1"/>
</dbReference>
<protein>
    <submittedName>
        <fullName evidence="5">EGF-like domain-containing protein</fullName>
    </submittedName>
</protein>
<dbReference type="PROSITE" id="PS50026">
    <property type="entry name" value="EGF_3"/>
    <property type="match status" value="1"/>
</dbReference>
<dbReference type="CDD" id="cd00102">
    <property type="entry name" value="IPT"/>
    <property type="match status" value="1"/>
</dbReference>
<keyword evidence="1" id="KW-1015">Disulfide bond</keyword>
<comment type="caution">
    <text evidence="1">Lacks conserved residue(s) required for the propagation of feature annotation.</text>
</comment>
<accession>A0A152A846</accession>
<name>A0A152A846_TIELA</name>
<dbReference type="SUPFAM" id="SSF81296">
    <property type="entry name" value="E set domains"/>
    <property type="match status" value="4"/>
</dbReference>
<dbReference type="Pfam" id="PF22933">
    <property type="entry name" value="ComC_SSD"/>
    <property type="match status" value="1"/>
</dbReference>
<evidence type="ECO:0000256" key="2">
    <source>
        <dbReference type="SAM" id="Phobius"/>
    </source>
</evidence>
<comment type="caution">
    <text evidence="5">The sequence shown here is derived from an EMBL/GenBank/DDBJ whole genome shotgun (WGS) entry which is preliminary data.</text>
</comment>
<dbReference type="Gene3D" id="2.10.25.10">
    <property type="entry name" value="Laminin"/>
    <property type="match status" value="1"/>
</dbReference>
<dbReference type="OrthoDB" id="21152at2759"/>
<keyword evidence="1" id="KW-0245">EGF-like domain</keyword>
<dbReference type="InterPro" id="IPR002909">
    <property type="entry name" value="IPT_dom"/>
</dbReference>
<keyword evidence="2" id="KW-0812">Transmembrane</keyword>
<keyword evidence="2" id="KW-1133">Transmembrane helix</keyword>
<reference evidence="5 6" key="1">
    <citation type="submission" date="2015-12" db="EMBL/GenBank/DDBJ databases">
        <title>Dictyostelia acquired genes for synthesis and detection of signals that induce cell-type specialization by lateral gene transfer from prokaryotes.</title>
        <authorList>
            <person name="Gloeckner G."/>
            <person name="Schaap P."/>
        </authorList>
    </citation>
    <scope>NUCLEOTIDE SEQUENCE [LARGE SCALE GENOMIC DNA]</scope>
    <source>
        <strain evidence="5 6">TK</strain>
    </source>
</reference>
<dbReference type="InterPro" id="IPR016186">
    <property type="entry name" value="C-type_lectin-like/link_sf"/>
</dbReference>
<sequence length="1515" mass="166922">MKIPLQLITIIVISLCLSGILGQTFIYNSQNDHYYTFNTSTTTITRTEAVTACSQITHPTHGIGYLATITTNQEFKFLIPNAFSQPTDVNKRKFWISGSNIAQDNLFVYDSGPEIGESMYMVYQDRSNYYSAFQFGEPNLLNTEHYVSTHYDPSKNIYHMNNLPDNGAVTNYLCEFSAKLPFVPAFSSSLGGAYLMVTSQFPVGWNFVNMTGQLIRPGGQTPSETKNFTITVLAPTLVFGFVPPGYGIYDVVFTDTLNRQQVTVKGYQYRAPWISLVYPPSQSTLVTIAGFNFGNISSAVKVYVGSSAQECTSPTIVVSDTVITCSYTLPIINFLPVTVSVGGVEYSSYKTPVYRDTSNSIYYGTNAINTFKYQQENAMNPIYGYTPRFSVVETQALYSWYSSMQPVLLQNNQYTQWEGMEYNDATSVFVSMYGGQVVPYRNTFTQIPWTFTSRYYLNWYDLSLHGVDYDGIIYAGLLLEYNCSLDPEIKISYGSMGTEGGPISVTLYNYQSPLSSSQYQFLYDGLPIEFDTSGLYNPDNWPTSYSVKVVVPPGVGGPHLITGTHSEIPLAGSVSITFSAPYISGIPNAPSATGLITISGESFGNDITMVSILVDNAECPNKAMVIPHKAISCEMGQGVPGSTKSVQVVVAEQPSNQYTVTYASPAIQQIIPPYSLPNGGNITIVGSNFYDNLSLVIVKKYDSAITVLNCQFLTLDTTLECSIPYGRGGYDITVEVTTYPNIISSLASASYYNPVVNAISQNGVVVDIVGQYFGYLVNGPHFVGFTSISHTNPTTDIMSYCVGLNDTVIRCTLPLTSTFAGNGTLSILISSGYNLLHPLSLNPYVTALSNTIFDTDTTQTIDISGLFFDNSNSLLVITNDGVADLSSDSTVVNSVQSITYKIPQDTGKDIELQVKIGNTRISNIMTYSYKPPVITSLASTLQNEIYQLTITGSQFGMQVSDVQALYVVNSRQLQVLSVNQHTAVVSVDPSFEYESHVLLNVSSQDVLSVSTVPLKPLFQSITNKAPVIGGTVTIIGSYMSINQTKIQLQSQSGSIVDLASVTKNTSTHWETIVAVPPGTGSFQLRIVLDNSIGDFYSTTYQSPIIRRSTELYFNQPGNVTITGDNFAQVTPVVTIGTIPCTNPFVLSTSILVCHFSANVTSENGESLDVSVTVDSLTGSNQVFFYTLDKDCEKNCSGHGDCDRTTSTCTCYTGFTGSDCSIKNNTKPEPPKTDGNGNTNLPGQSVNFNISLAFIREKKFDDSIVKVLDLTTMNIIEQKLVPPNISFFKGIFNNNNVSVQFNVTYYPTQTTIDFAGEPIQQPSNSIKYQISIFDWDFEEQTNHLELIYKSSTPSVSELNCEETKTNSTNNIDNYRGYKIQAGSDLFETKFSDRMIVDNRLLKSRISQLPESDPLYQQISNNQDSEQDELSILISLSTPYFRYYCTLDPNFSVLLTTESTNDNDCESKNKWKLPVIIVLTVVGGLSIIIAIIILIKKKIIFKRQMKIFLQKNIKISR</sequence>
<dbReference type="InParanoid" id="A0A152A846"/>
<evidence type="ECO:0000259" key="4">
    <source>
        <dbReference type="PROSITE" id="PS50026"/>
    </source>
</evidence>
<feature type="chain" id="PRO_5007593746" evidence="3">
    <location>
        <begin position="23"/>
        <end position="1515"/>
    </location>
</feature>
<dbReference type="PROSITE" id="PS01186">
    <property type="entry name" value="EGF_2"/>
    <property type="match status" value="1"/>
</dbReference>
<feature type="domain" description="EGF-like" evidence="4">
    <location>
        <begin position="1187"/>
        <end position="1220"/>
    </location>
</feature>
<dbReference type="Pfam" id="PF01833">
    <property type="entry name" value="TIG"/>
    <property type="match status" value="3"/>
</dbReference>
<evidence type="ECO:0000256" key="3">
    <source>
        <dbReference type="SAM" id="SignalP"/>
    </source>
</evidence>
<feature type="disulfide bond" evidence="1">
    <location>
        <begin position="1210"/>
        <end position="1219"/>
    </location>
</feature>
<keyword evidence="6" id="KW-1185">Reference proteome</keyword>
<dbReference type="CDD" id="cd00603">
    <property type="entry name" value="IPT_PCSR"/>
    <property type="match status" value="2"/>
</dbReference>
<dbReference type="CDD" id="cd00037">
    <property type="entry name" value="CLECT"/>
    <property type="match status" value="1"/>
</dbReference>
<organism evidence="5 6">
    <name type="scientific">Tieghemostelium lacteum</name>
    <name type="common">Slime mold</name>
    <name type="synonym">Dictyostelium lacteum</name>
    <dbReference type="NCBI Taxonomy" id="361077"/>
    <lineage>
        <taxon>Eukaryota</taxon>
        <taxon>Amoebozoa</taxon>
        <taxon>Evosea</taxon>
        <taxon>Eumycetozoa</taxon>
        <taxon>Dictyostelia</taxon>
        <taxon>Dictyosteliales</taxon>
        <taxon>Raperosteliaceae</taxon>
        <taxon>Tieghemostelium</taxon>
    </lineage>
</organism>
<evidence type="ECO:0000313" key="6">
    <source>
        <dbReference type="Proteomes" id="UP000076078"/>
    </source>
</evidence>
<dbReference type="PANTHER" id="PTHR31378:SF32">
    <property type="entry name" value="EGF-LIKE DOMAIN-CONTAINING PROTEIN-RELATED"/>
    <property type="match status" value="1"/>
</dbReference>